<evidence type="ECO:0000259" key="8">
    <source>
        <dbReference type="PROSITE" id="PS50103"/>
    </source>
</evidence>
<dbReference type="Pfam" id="PF00400">
    <property type="entry name" value="WD40"/>
    <property type="match status" value="3"/>
</dbReference>
<feature type="domain" description="C3H1-type" evidence="8">
    <location>
        <begin position="75"/>
        <end position="102"/>
    </location>
</feature>
<keyword evidence="3" id="KW-0677">Repeat</keyword>
<dbReference type="InterPro" id="IPR020472">
    <property type="entry name" value="WD40_PAC1"/>
</dbReference>
<keyword evidence="5 7" id="KW-0862">Zinc</keyword>
<feature type="repeat" description="WD" evidence="6">
    <location>
        <begin position="236"/>
        <end position="275"/>
    </location>
</feature>
<dbReference type="SUPFAM" id="SSF50978">
    <property type="entry name" value="WD40 repeat-like"/>
    <property type="match status" value="1"/>
</dbReference>
<proteinExistence type="predicted"/>
<dbReference type="PROSITE" id="PS50082">
    <property type="entry name" value="WD_REPEATS_2"/>
    <property type="match status" value="3"/>
</dbReference>
<gene>
    <name evidence="9" type="ORF">SAY87_001560</name>
</gene>
<dbReference type="AlphaFoldDB" id="A0AAN7JH39"/>
<evidence type="ECO:0000256" key="2">
    <source>
        <dbReference type="ARBA" id="ARBA00022723"/>
    </source>
</evidence>
<dbReference type="PRINTS" id="PR00320">
    <property type="entry name" value="GPROTEINBRPT"/>
</dbReference>
<feature type="repeat" description="WD" evidence="6">
    <location>
        <begin position="113"/>
        <end position="154"/>
    </location>
</feature>
<feature type="zinc finger region" description="C3H1-type" evidence="7">
    <location>
        <begin position="24"/>
        <end position="50"/>
    </location>
</feature>
<evidence type="ECO:0000256" key="3">
    <source>
        <dbReference type="ARBA" id="ARBA00022737"/>
    </source>
</evidence>
<evidence type="ECO:0000256" key="4">
    <source>
        <dbReference type="ARBA" id="ARBA00022771"/>
    </source>
</evidence>
<dbReference type="InterPro" id="IPR001680">
    <property type="entry name" value="WD40_rpt"/>
</dbReference>
<dbReference type="PANTHER" id="PTHR44489:SF14">
    <property type="entry name" value="ZINC FINGER CCCH DOMAIN-CONTAINING PROTEIN 59-RELATED"/>
    <property type="match status" value="1"/>
</dbReference>
<dbReference type="GO" id="GO:0008270">
    <property type="term" value="F:zinc ion binding"/>
    <property type="evidence" value="ECO:0007669"/>
    <property type="project" value="UniProtKB-KW"/>
</dbReference>
<dbReference type="InterPro" id="IPR044715">
    <property type="entry name" value="WDR86-like"/>
</dbReference>
<feature type="domain" description="C3H1-type" evidence="8">
    <location>
        <begin position="24"/>
        <end position="50"/>
    </location>
</feature>
<dbReference type="SUPFAM" id="SSF90229">
    <property type="entry name" value="CCCH zinc finger"/>
    <property type="match status" value="1"/>
</dbReference>
<sequence>MAVKIAEKNVLTEHKRNRGFRPLPSKMKVCSYWLKGRCNRNPCRFLHPELPLQNSSHLPEGHVACKTIREKDCLKPRERLCRHWASGTCTKGDKCLFQHSWSRGQGFCLLATLEKHEKGIAGIGYTSGSDKLYSGGKDGVVRIWDCHTGQCSNKVDVGSEVGSIICKDQWVFIGLKNIIKAWNAQTAAAFDLKFAAGLIYCFSVKGDLLFAGCQNGHILVWRDSSPSGPPQLITSLEGHTSVVVSMVVGANRLYTGSLDGTIRVWGIDTLGSITAFKGHTDAVMSLLCWDEYLLSCSLDRTIKVWAGSSPGARTLKVVYSRNEENGVLALNGVHDMERNPILLASCNDDTVHMYELPTFVEKGKIFSNSEVRVVQVAESCPIFFTGDGSGILKVWKVTGVLKEYVL</sequence>
<feature type="repeat" description="WD" evidence="6">
    <location>
        <begin position="276"/>
        <end position="305"/>
    </location>
</feature>
<keyword evidence="1 6" id="KW-0853">WD repeat</keyword>
<dbReference type="PANTHER" id="PTHR44489">
    <property type="match status" value="1"/>
</dbReference>
<feature type="zinc finger region" description="C3H1-type" evidence="7">
    <location>
        <begin position="75"/>
        <end position="102"/>
    </location>
</feature>
<name>A0AAN7JH39_9MYRT</name>
<dbReference type="EMBL" id="JAXIOK010000023">
    <property type="protein sequence ID" value="KAK4743559.1"/>
    <property type="molecule type" value="Genomic_DNA"/>
</dbReference>
<dbReference type="SMART" id="SM00320">
    <property type="entry name" value="WD40"/>
    <property type="match status" value="6"/>
</dbReference>
<dbReference type="PROSITE" id="PS50103">
    <property type="entry name" value="ZF_C3H1"/>
    <property type="match status" value="2"/>
</dbReference>
<keyword evidence="10" id="KW-1185">Reference proteome</keyword>
<dbReference type="Proteomes" id="UP001345219">
    <property type="component" value="Chromosome 1"/>
</dbReference>
<evidence type="ECO:0000313" key="9">
    <source>
        <dbReference type="EMBL" id="KAK4743559.1"/>
    </source>
</evidence>
<evidence type="ECO:0000256" key="7">
    <source>
        <dbReference type="PROSITE-ProRule" id="PRU00723"/>
    </source>
</evidence>
<dbReference type="InterPro" id="IPR036855">
    <property type="entry name" value="Znf_CCCH_sf"/>
</dbReference>
<evidence type="ECO:0000313" key="10">
    <source>
        <dbReference type="Proteomes" id="UP001345219"/>
    </source>
</evidence>
<comment type="caution">
    <text evidence="9">The sequence shown here is derived from an EMBL/GenBank/DDBJ whole genome shotgun (WGS) entry which is preliminary data.</text>
</comment>
<organism evidence="9 10">
    <name type="scientific">Trapa incisa</name>
    <dbReference type="NCBI Taxonomy" id="236973"/>
    <lineage>
        <taxon>Eukaryota</taxon>
        <taxon>Viridiplantae</taxon>
        <taxon>Streptophyta</taxon>
        <taxon>Embryophyta</taxon>
        <taxon>Tracheophyta</taxon>
        <taxon>Spermatophyta</taxon>
        <taxon>Magnoliopsida</taxon>
        <taxon>eudicotyledons</taxon>
        <taxon>Gunneridae</taxon>
        <taxon>Pentapetalae</taxon>
        <taxon>rosids</taxon>
        <taxon>malvids</taxon>
        <taxon>Myrtales</taxon>
        <taxon>Lythraceae</taxon>
        <taxon>Trapa</taxon>
    </lineage>
</organism>
<dbReference type="Gene3D" id="2.130.10.10">
    <property type="entry name" value="YVTN repeat-like/Quinoprotein amine dehydrogenase"/>
    <property type="match status" value="2"/>
</dbReference>
<evidence type="ECO:0000256" key="1">
    <source>
        <dbReference type="ARBA" id="ARBA00022574"/>
    </source>
</evidence>
<protein>
    <recommendedName>
        <fullName evidence="8">C3H1-type domain-containing protein</fullName>
    </recommendedName>
</protein>
<dbReference type="InterPro" id="IPR036322">
    <property type="entry name" value="WD40_repeat_dom_sf"/>
</dbReference>
<dbReference type="Gene3D" id="3.30.1370.210">
    <property type="match status" value="1"/>
</dbReference>
<dbReference type="InterPro" id="IPR015943">
    <property type="entry name" value="WD40/YVTN_repeat-like_dom_sf"/>
</dbReference>
<evidence type="ECO:0000256" key="6">
    <source>
        <dbReference type="PROSITE-ProRule" id="PRU00221"/>
    </source>
</evidence>
<dbReference type="Pfam" id="PF14608">
    <property type="entry name" value="zf-CCCH_2"/>
    <property type="match status" value="2"/>
</dbReference>
<keyword evidence="2 7" id="KW-0479">Metal-binding</keyword>
<reference evidence="9 10" key="1">
    <citation type="journal article" date="2023" name="Hortic Res">
        <title>Pangenome of water caltrop reveals structural variations and asymmetric subgenome divergence after allopolyploidization.</title>
        <authorList>
            <person name="Zhang X."/>
            <person name="Chen Y."/>
            <person name="Wang L."/>
            <person name="Yuan Y."/>
            <person name="Fang M."/>
            <person name="Shi L."/>
            <person name="Lu R."/>
            <person name="Comes H.P."/>
            <person name="Ma Y."/>
            <person name="Chen Y."/>
            <person name="Huang G."/>
            <person name="Zhou Y."/>
            <person name="Zheng Z."/>
            <person name="Qiu Y."/>
        </authorList>
    </citation>
    <scope>NUCLEOTIDE SEQUENCE [LARGE SCALE GENOMIC DNA]</scope>
    <source>
        <tissue evidence="9">Roots</tissue>
    </source>
</reference>
<accession>A0AAN7JH39</accession>
<keyword evidence="4 7" id="KW-0863">Zinc-finger</keyword>
<dbReference type="PROSITE" id="PS50294">
    <property type="entry name" value="WD_REPEATS_REGION"/>
    <property type="match status" value="2"/>
</dbReference>
<dbReference type="SMART" id="SM00356">
    <property type="entry name" value="ZnF_C3H1"/>
    <property type="match status" value="2"/>
</dbReference>
<evidence type="ECO:0000256" key="5">
    <source>
        <dbReference type="ARBA" id="ARBA00022833"/>
    </source>
</evidence>
<dbReference type="InterPro" id="IPR000571">
    <property type="entry name" value="Znf_CCCH"/>
</dbReference>